<evidence type="ECO:0000313" key="4">
    <source>
        <dbReference type="Proteomes" id="UP000747399"/>
    </source>
</evidence>
<name>A0A8J4EVE2_9CHLO</name>
<dbReference type="PROSITE" id="PS51087">
    <property type="entry name" value="APAG"/>
    <property type="match status" value="1"/>
</dbReference>
<dbReference type="Proteomes" id="UP000747399">
    <property type="component" value="Unassembled WGS sequence"/>
</dbReference>
<dbReference type="SUPFAM" id="SSF110069">
    <property type="entry name" value="ApaG-like"/>
    <property type="match status" value="1"/>
</dbReference>
<organism evidence="3 4">
    <name type="scientific">Volvox africanus</name>
    <dbReference type="NCBI Taxonomy" id="51714"/>
    <lineage>
        <taxon>Eukaryota</taxon>
        <taxon>Viridiplantae</taxon>
        <taxon>Chlorophyta</taxon>
        <taxon>core chlorophytes</taxon>
        <taxon>Chlorophyceae</taxon>
        <taxon>CS clade</taxon>
        <taxon>Chlamydomonadales</taxon>
        <taxon>Volvocaceae</taxon>
        <taxon>Volvox</taxon>
    </lineage>
</organism>
<dbReference type="InterPro" id="IPR036767">
    <property type="entry name" value="ApaG_sf"/>
</dbReference>
<dbReference type="Gene3D" id="2.60.40.1470">
    <property type="entry name" value="ApaG domain"/>
    <property type="match status" value="1"/>
</dbReference>
<feature type="coiled-coil region" evidence="1">
    <location>
        <begin position="95"/>
        <end position="169"/>
    </location>
</feature>
<dbReference type="NCBIfam" id="NF003967">
    <property type="entry name" value="PRK05461.1"/>
    <property type="match status" value="1"/>
</dbReference>
<dbReference type="AlphaFoldDB" id="A0A8J4EVE2"/>
<keyword evidence="1" id="KW-0175">Coiled coil</keyword>
<feature type="domain" description="ApaG" evidence="2">
    <location>
        <begin position="186"/>
        <end position="317"/>
    </location>
</feature>
<proteinExistence type="predicted"/>
<dbReference type="Pfam" id="PF04379">
    <property type="entry name" value="DUF525"/>
    <property type="match status" value="1"/>
</dbReference>
<dbReference type="EMBL" id="BNCO01000005">
    <property type="protein sequence ID" value="GIL48306.1"/>
    <property type="molecule type" value="Genomic_DNA"/>
</dbReference>
<evidence type="ECO:0000313" key="3">
    <source>
        <dbReference type="EMBL" id="GIL48306.1"/>
    </source>
</evidence>
<protein>
    <recommendedName>
        <fullName evidence="2">ApaG domain-containing protein</fullName>
    </recommendedName>
</protein>
<dbReference type="InterPro" id="IPR007474">
    <property type="entry name" value="ApaG_domain"/>
</dbReference>
<gene>
    <name evidence="3" type="ORF">Vafri_4583</name>
</gene>
<evidence type="ECO:0000259" key="2">
    <source>
        <dbReference type="PROSITE" id="PS51087"/>
    </source>
</evidence>
<reference evidence="3" key="1">
    <citation type="journal article" date="2021" name="Proc. Natl. Acad. Sci. U.S.A.">
        <title>Three genomes in the algal genus Volvox reveal the fate of a haploid sex-determining region after a transition to homothallism.</title>
        <authorList>
            <person name="Yamamoto K."/>
            <person name="Hamaji T."/>
            <person name="Kawai-Toyooka H."/>
            <person name="Matsuzaki R."/>
            <person name="Takahashi F."/>
            <person name="Nishimura Y."/>
            <person name="Kawachi M."/>
            <person name="Noguchi H."/>
            <person name="Minakuchi Y."/>
            <person name="Umen J.G."/>
            <person name="Toyoda A."/>
            <person name="Nozaki H."/>
        </authorList>
    </citation>
    <scope>NUCLEOTIDE SEQUENCE</scope>
    <source>
        <strain evidence="3">NIES-3780</strain>
    </source>
</reference>
<dbReference type="PANTHER" id="PTHR47191:SF2">
    <property type="entry name" value="OS05G0170800 PROTEIN"/>
    <property type="match status" value="1"/>
</dbReference>
<dbReference type="InterPro" id="IPR001943">
    <property type="entry name" value="UVR_dom"/>
</dbReference>
<feature type="non-terminal residue" evidence="3">
    <location>
        <position position="318"/>
    </location>
</feature>
<sequence length="318" mass="35394">LFILTPLFYDNYELRTLVALFLSEQIATAVHTSVHNRRNYFPMAGALYRCASNLHRPTAGTSGRPAVFRQVPSGNRCLRLLPCAAETEANASSSLADLVQRRKNIELELKLAVKEEDFKAAARLKRELEDLNSMDPVMVAKTELQRAIKEERYRDAARIKDQIKELDQKLGAVFMEGAGLLTTHSTAVTQGIRVQVQSFFLPTKSSPAEGRYMFAYHIVITNETKDTIVQLRNRHWVIVDGLGKTEEVRGPGVVGEQPILLPGKSHAYTSGCPLTTPKGSMEGEYTMVVLSPEDGEWSETIEVKIGKFFLDAEGPKAI</sequence>
<dbReference type="InterPro" id="IPR050718">
    <property type="entry name" value="ApaG-like"/>
</dbReference>
<comment type="caution">
    <text evidence="3">The sequence shown here is derived from an EMBL/GenBank/DDBJ whole genome shotgun (WGS) entry which is preliminary data.</text>
</comment>
<keyword evidence="4" id="KW-1185">Reference proteome</keyword>
<accession>A0A8J4EVE2</accession>
<dbReference type="Pfam" id="PF02151">
    <property type="entry name" value="UVR"/>
    <property type="match status" value="1"/>
</dbReference>
<dbReference type="PANTHER" id="PTHR47191">
    <property type="entry name" value="OS05G0170800 PROTEIN"/>
    <property type="match status" value="1"/>
</dbReference>
<evidence type="ECO:0000256" key="1">
    <source>
        <dbReference type="SAM" id="Coils"/>
    </source>
</evidence>